<dbReference type="SUPFAM" id="SSF56112">
    <property type="entry name" value="Protein kinase-like (PK-like)"/>
    <property type="match status" value="1"/>
</dbReference>
<dbReference type="Gene3D" id="1.10.510.10">
    <property type="entry name" value="Transferase(Phosphotransferase) domain 1"/>
    <property type="match status" value="1"/>
</dbReference>
<keyword evidence="3" id="KW-1185">Reference proteome</keyword>
<organism evidence="2 3">
    <name type="scientific">Leucocoprinus birnbaumii</name>
    <dbReference type="NCBI Taxonomy" id="56174"/>
    <lineage>
        <taxon>Eukaryota</taxon>
        <taxon>Fungi</taxon>
        <taxon>Dikarya</taxon>
        <taxon>Basidiomycota</taxon>
        <taxon>Agaricomycotina</taxon>
        <taxon>Agaricomycetes</taxon>
        <taxon>Agaricomycetidae</taxon>
        <taxon>Agaricales</taxon>
        <taxon>Agaricineae</taxon>
        <taxon>Agaricaceae</taxon>
        <taxon>Leucocoprinus</taxon>
    </lineage>
</organism>
<dbReference type="AlphaFoldDB" id="A0AAD5VFS5"/>
<reference evidence="2" key="1">
    <citation type="submission" date="2022-07" db="EMBL/GenBank/DDBJ databases">
        <title>Genome Sequence of Leucocoprinus birnbaumii.</title>
        <authorList>
            <person name="Buettner E."/>
        </authorList>
    </citation>
    <scope>NUCLEOTIDE SEQUENCE</scope>
    <source>
        <strain evidence="2">VT141</strain>
    </source>
</reference>
<sequence>MTNFASNILPFELERGTTDPFDDPAEGVDPKGHAFEKEDAVYVNIRGQIAAILAEIMGHSLRNHAFSVFMNGQFARLIRADRAGIVVSQTINYRTEPGHLVAFLHGIVSISAAEDGRHKLGFDPTANWTTLPGSHRIRVPTDNNEQWLEVKAGQIESRPNSLVGRAHCTQEVVTCEPEPKTLWLKDGWKGFLGAEEGEELQELREIKVLKQLAEAGIENVPRFRCRGYLREEGQTTQTQKFAAAPWRAGTRKALETKIHGYRHYRFLQTVAGKDLWKFDDAKQLVSVLHDVLCTLSTVAKKCNLVHGDISDRNILISNEGRGIIIDWEFARAIEIVDLQVDPPRTGTWYFMAIRLLQAGTTFIKIRGHCISDDAESVFWILLYHAMNSLDHNQTSNAVIKMVARGFTEEDWDEERHCGSGGTVKNQLITLGIFAAPGLEFTDNQGLSELVALLIDELDQYYRRLRAWACNKQNKNKAYETTPLSLSLLDSFIPQFQAIRDDNYSSLTNNNRRDFDKGILDLYINGV</sequence>
<evidence type="ECO:0000313" key="2">
    <source>
        <dbReference type="EMBL" id="KAJ3556002.1"/>
    </source>
</evidence>
<dbReference type="Pfam" id="PF17667">
    <property type="entry name" value="Pkinase_fungal"/>
    <property type="match status" value="1"/>
</dbReference>
<protein>
    <recommendedName>
        <fullName evidence="1">Fungal-type protein kinase domain-containing protein</fullName>
    </recommendedName>
</protein>
<accession>A0AAD5VFS5</accession>
<feature type="domain" description="Fungal-type protein kinase" evidence="1">
    <location>
        <begin position="49"/>
        <end position="383"/>
    </location>
</feature>
<evidence type="ECO:0000259" key="1">
    <source>
        <dbReference type="Pfam" id="PF17667"/>
    </source>
</evidence>
<name>A0AAD5VFS5_9AGAR</name>
<dbReference type="InterPro" id="IPR040976">
    <property type="entry name" value="Pkinase_fungal"/>
</dbReference>
<dbReference type="PANTHER" id="PTHR38248">
    <property type="entry name" value="FUNK1 6"/>
    <property type="match status" value="1"/>
</dbReference>
<dbReference type="Proteomes" id="UP001213000">
    <property type="component" value="Unassembled WGS sequence"/>
</dbReference>
<proteinExistence type="predicted"/>
<comment type="caution">
    <text evidence="2">The sequence shown here is derived from an EMBL/GenBank/DDBJ whole genome shotgun (WGS) entry which is preliminary data.</text>
</comment>
<dbReference type="InterPro" id="IPR011009">
    <property type="entry name" value="Kinase-like_dom_sf"/>
</dbReference>
<dbReference type="PANTHER" id="PTHR38248:SF2">
    <property type="entry name" value="FUNK1 11"/>
    <property type="match status" value="1"/>
</dbReference>
<gene>
    <name evidence="2" type="ORF">NP233_g12075</name>
</gene>
<dbReference type="EMBL" id="JANIEX010001620">
    <property type="protein sequence ID" value="KAJ3556002.1"/>
    <property type="molecule type" value="Genomic_DNA"/>
</dbReference>
<evidence type="ECO:0000313" key="3">
    <source>
        <dbReference type="Proteomes" id="UP001213000"/>
    </source>
</evidence>